<dbReference type="AlphaFoldDB" id="A0A381YWP0"/>
<dbReference type="InterPro" id="IPR010914">
    <property type="entry name" value="RsgA_GTPase_dom"/>
</dbReference>
<feature type="compositionally biased region" description="Basic and acidic residues" evidence="10">
    <location>
        <begin position="319"/>
        <end position="330"/>
    </location>
</feature>
<feature type="region of interest" description="Disordered" evidence="10">
    <location>
        <begin position="319"/>
        <end position="340"/>
    </location>
</feature>
<dbReference type="InterPro" id="IPR027417">
    <property type="entry name" value="P-loop_NTPase"/>
</dbReference>
<sequence>MALDLDDYGWSGGPIPSDGRLGRIVRVDRGECDVVTADGPIRVLSDSQRAQDAVAPATGDWVAVVDDPELGPTIGRVLERANTVSRRDPSEAVVEQVLVANVDLVLIVHGLDRPLPPGRLERFLVVAWDSGAEVAVVLTKADGVADGVADEVAAVVRAVAPAVPVLMVGMGGPERRGGLDEVEAMLGRGRTVALLGESGAGKSTLVNALVGDEVLETGEVRSGDAKGRHTTVSRELVLRPGGGLLVDTPGIRAVGIWDAEESLARVFGDLEERATGCRFSDCAHQGEPDCAVLAEVAADRVDVRRVDRYRALRRELADQREREVQRERRNSRGRPRGGRR</sequence>
<dbReference type="SUPFAM" id="SSF52540">
    <property type="entry name" value="P-loop containing nucleoside triphosphate hydrolases"/>
    <property type="match status" value="1"/>
</dbReference>
<evidence type="ECO:0000256" key="3">
    <source>
        <dbReference type="ARBA" id="ARBA00022723"/>
    </source>
</evidence>
<dbReference type="Gene3D" id="1.10.40.50">
    <property type="entry name" value="Probable gtpase engc, domain 3"/>
    <property type="match status" value="1"/>
</dbReference>
<dbReference type="GO" id="GO:0042254">
    <property type="term" value="P:ribosome biogenesis"/>
    <property type="evidence" value="ECO:0007669"/>
    <property type="project" value="UniProtKB-KW"/>
</dbReference>
<dbReference type="GO" id="GO:0005525">
    <property type="term" value="F:GTP binding"/>
    <property type="evidence" value="ECO:0007669"/>
    <property type="project" value="UniProtKB-KW"/>
</dbReference>
<keyword evidence="4" id="KW-0699">rRNA-binding</keyword>
<dbReference type="HAMAP" id="MF_01820">
    <property type="entry name" value="GTPase_RsgA"/>
    <property type="match status" value="1"/>
</dbReference>
<keyword evidence="9" id="KW-0342">GTP-binding</keyword>
<dbReference type="GO" id="GO:0046872">
    <property type="term" value="F:metal ion binding"/>
    <property type="evidence" value="ECO:0007669"/>
    <property type="project" value="UniProtKB-KW"/>
</dbReference>
<evidence type="ECO:0000313" key="13">
    <source>
        <dbReference type="EMBL" id="SVA81438.1"/>
    </source>
</evidence>
<evidence type="ECO:0000256" key="6">
    <source>
        <dbReference type="ARBA" id="ARBA00022801"/>
    </source>
</evidence>
<evidence type="ECO:0000256" key="4">
    <source>
        <dbReference type="ARBA" id="ARBA00022730"/>
    </source>
</evidence>
<dbReference type="PANTHER" id="PTHR32120">
    <property type="entry name" value="SMALL RIBOSOMAL SUBUNIT BIOGENESIS GTPASE RSGA"/>
    <property type="match status" value="1"/>
</dbReference>
<keyword evidence="3" id="KW-0479">Metal-binding</keyword>
<feature type="domain" description="CP-type G" evidence="12">
    <location>
        <begin position="91"/>
        <end position="254"/>
    </location>
</feature>
<dbReference type="InterPro" id="IPR030378">
    <property type="entry name" value="G_CP_dom"/>
</dbReference>
<keyword evidence="6" id="KW-0378">Hydrolase</keyword>
<gene>
    <name evidence="13" type="ORF">METZ01_LOCUS134292</name>
</gene>
<proteinExistence type="inferred from homology"/>
<evidence type="ECO:0000256" key="2">
    <source>
        <dbReference type="ARBA" id="ARBA00022517"/>
    </source>
</evidence>
<dbReference type="CDD" id="cd01854">
    <property type="entry name" value="YjeQ_EngC"/>
    <property type="match status" value="1"/>
</dbReference>
<keyword evidence="5" id="KW-0547">Nucleotide-binding</keyword>
<dbReference type="GO" id="GO:0019843">
    <property type="term" value="F:rRNA binding"/>
    <property type="evidence" value="ECO:0007669"/>
    <property type="project" value="UniProtKB-KW"/>
</dbReference>
<reference evidence="13" key="1">
    <citation type="submission" date="2018-05" db="EMBL/GenBank/DDBJ databases">
        <authorList>
            <person name="Lanie J.A."/>
            <person name="Ng W.-L."/>
            <person name="Kazmierczak K.M."/>
            <person name="Andrzejewski T.M."/>
            <person name="Davidsen T.M."/>
            <person name="Wayne K.J."/>
            <person name="Tettelin H."/>
            <person name="Glass J.I."/>
            <person name="Rusch D."/>
            <person name="Podicherti R."/>
            <person name="Tsui H.-C.T."/>
            <person name="Winkler M.E."/>
        </authorList>
    </citation>
    <scope>NUCLEOTIDE SEQUENCE</scope>
</reference>
<protein>
    <recommendedName>
        <fullName evidence="14">EngC GTPase domain-containing protein</fullName>
    </recommendedName>
</protein>
<feature type="domain" description="EngC GTPase" evidence="11">
    <location>
        <begin position="100"/>
        <end position="252"/>
    </location>
</feature>
<keyword evidence="2" id="KW-0690">Ribosome biogenesis</keyword>
<evidence type="ECO:0000256" key="8">
    <source>
        <dbReference type="ARBA" id="ARBA00022884"/>
    </source>
</evidence>
<dbReference type="PANTHER" id="PTHR32120:SF10">
    <property type="entry name" value="SMALL RIBOSOMAL SUBUNIT BIOGENESIS GTPASE RSGA"/>
    <property type="match status" value="1"/>
</dbReference>
<evidence type="ECO:0000256" key="9">
    <source>
        <dbReference type="ARBA" id="ARBA00023134"/>
    </source>
</evidence>
<evidence type="ECO:0000256" key="10">
    <source>
        <dbReference type="SAM" id="MobiDB-lite"/>
    </source>
</evidence>
<accession>A0A381YWP0</accession>
<dbReference type="Gene3D" id="3.40.50.300">
    <property type="entry name" value="P-loop containing nucleotide triphosphate hydrolases"/>
    <property type="match status" value="1"/>
</dbReference>
<keyword evidence="8" id="KW-0694">RNA-binding</keyword>
<evidence type="ECO:0000256" key="7">
    <source>
        <dbReference type="ARBA" id="ARBA00022833"/>
    </source>
</evidence>
<dbReference type="GO" id="GO:0003924">
    <property type="term" value="F:GTPase activity"/>
    <property type="evidence" value="ECO:0007669"/>
    <property type="project" value="InterPro"/>
</dbReference>
<dbReference type="PROSITE" id="PS51721">
    <property type="entry name" value="G_CP"/>
    <property type="match status" value="1"/>
</dbReference>
<dbReference type="Pfam" id="PF03193">
    <property type="entry name" value="RsgA_GTPase"/>
    <property type="match status" value="1"/>
</dbReference>
<dbReference type="PROSITE" id="PS50936">
    <property type="entry name" value="ENGC_GTPASE"/>
    <property type="match status" value="1"/>
</dbReference>
<dbReference type="EMBL" id="UINC01019253">
    <property type="protein sequence ID" value="SVA81438.1"/>
    <property type="molecule type" value="Genomic_DNA"/>
</dbReference>
<evidence type="ECO:0000256" key="5">
    <source>
        <dbReference type="ARBA" id="ARBA00022741"/>
    </source>
</evidence>
<organism evidence="13">
    <name type="scientific">marine metagenome</name>
    <dbReference type="NCBI Taxonomy" id="408172"/>
    <lineage>
        <taxon>unclassified sequences</taxon>
        <taxon>metagenomes</taxon>
        <taxon>ecological metagenomes</taxon>
    </lineage>
</organism>
<keyword evidence="1" id="KW-0963">Cytoplasm</keyword>
<dbReference type="NCBIfam" id="TIGR00157">
    <property type="entry name" value="ribosome small subunit-dependent GTPase A"/>
    <property type="match status" value="1"/>
</dbReference>
<evidence type="ECO:0008006" key="14">
    <source>
        <dbReference type="Google" id="ProtNLM"/>
    </source>
</evidence>
<keyword evidence="7" id="KW-0862">Zinc</keyword>
<dbReference type="InterPro" id="IPR004881">
    <property type="entry name" value="Ribosome_biogen_GTPase_RsgA"/>
</dbReference>
<evidence type="ECO:0000256" key="1">
    <source>
        <dbReference type="ARBA" id="ARBA00022490"/>
    </source>
</evidence>
<evidence type="ECO:0000259" key="12">
    <source>
        <dbReference type="PROSITE" id="PS51721"/>
    </source>
</evidence>
<name>A0A381YWP0_9ZZZZ</name>
<evidence type="ECO:0000259" key="11">
    <source>
        <dbReference type="PROSITE" id="PS50936"/>
    </source>
</evidence>
<feature type="compositionally biased region" description="Basic residues" evidence="10">
    <location>
        <begin position="331"/>
        <end position="340"/>
    </location>
</feature>